<dbReference type="EMBL" id="JAAGLI010000688">
    <property type="protein sequence ID" value="NEA25797.1"/>
    <property type="molecule type" value="Genomic_DNA"/>
</dbReference>
<organism evidence="1 2">
    <name type="scientific">Actinomadura bangladeshensis</name>
    <dbReference type="NCBI Taxonomy" id="453573"/>
    <lineage>
        <taxon>Bacteria</taxon>
        <taxon>Bacillati</taxon>
        <taxon>Actinomycetota</taxon>
        <taxon>Actinomycetes</taxon>
        <taxon>Streptosporangiales</taxon>
        <taxon>Thermomonosporaceae</taxon>
        <taxon>Actinomadura</taxon>
    </lineage>
</organism>
<dbReference type="AlphaFoldDB" id="A0A6L9QK55"/>
<evidence type="ECO:0000313" key="2">
    <source>
        <dbReference type="Proteomes" id="UP000475532"/>
    </source>
</evidence>
<name>A0A6L9QK55_9ACTN</name>
<reference evidence="1 2" key="1">
    <citation type="submission" date="2020-01" db="EMBL/GenBank/DDBJ databases">
        <title>Insect and environment-associated Actinomycetes.</title>
        <authorList>
            <person name="Currrie C."/>
            <person name="Chevrette M."/>
            <person name="Carlson C."/>
            <person name="Stubbendieck R."/>
            <person name="Wendt-Pienkowski E."/>
        </authorList>
    </citation>
    <scope>NUCLEOTIDE SEQUENCE [LARGE SCALE GENOMIC DNA]</scope>
    <source>
        <strain evidence="1 2">SID10258</strain>
    </source>
</reference>
<accession>A0A6L9QK55</accession>
<evidence type="ECO:0000313" key="1">
    <source>
        <dbReference type="EMBL" id="NEA25797.1"/>
    </source>
</evidence>
<protein>
    <submittedName>
        <fullName evidence="1">Uncharacterized protein</fullName>
    </submittedName>
</protein>
<gene>
    <name evidence="1" type="ORF">G3I70_25380</name>
</gene>
<dbReference type="RefSeq" id="WP_163059962.1">
    <property type="nucleotide sequence ID" value="NZ_JAAGLI010000688.1"/>
</dbReference>
<feature type="non-terminal residue" evidence="1">
    <location>
        <position position="63"/>
    </location>
</feature>
<sequence length="63" mass="6988">MRAHGREPGTLPYKRLRPLLVRWLDLAATDPGALRLVTEICRPPWPDAELEVLARSAGTLVDG</sequence>
<proteinExistence type="predicted"/>
<dbReference type="Proteomes" id="UP000475532">
    <property type="component" value="Unassembled WGS sequence"/>
</dbReference>
<comment type="caution">
    <text evidence="1">The sequence shown here is derived from an EMBL/GenBank/DDBJ whole genome shotgun (WGS) entry which is preliminary data.</text>
</comment>